<dbReference type="InterPro" id="IPR012349">
    <property type="entry name" value="Split_barrel_FMN-bd"/>
</dbReference>
<sequence>MMGASTTQEMRATFRGAMARFTTGVTIVTTRTPNGPAGMTASAVASVSLDPLMLLVCVGNTLATRDAISGSGVFAVSVLSQGQERHALRFASRCDDKFAGMGLRTDHDLPVVDGSVAHFACNVKEEIAGGDHTIFIGEVVSCGYSVDSDPLVYFGGRFGSLCDPRSHAQLAFDWQLASSI</sequence>
<dbReference type="Pfam" id="PF01613">
    <property type="entry name" value="Flavin_Reduct"/>
    <property type="match status" value="1"/>
</dbReference>
<reference evidence="3 4" key="1">
    <citation type="submission" date="2018-02" db="EMBL/GenBank/DDBJ databases">
        <title>Complete genome sequence of Streptomyces dengpaensis, the producer of angucyclines.</title>
        <authorList>
            <person name="Yumei L."/>
        </authorList>
    </citation>
    <scope>NUCLEOTIDE SEQUENCE [LARGE SCALE GENOMIC DNA]</scope>
    <source>
        <strain evidence="3 4">XZHG99</strain>
    </source>
</reference>
<dbReference type="Gene3D" id="2.30.110.10">
    <property type="entry name" value="Electron Transport, Fmn-binding Protein, Chain A"/>
    <property type="match status" value="1"/>
</dbReference>
<dbReference type="PANTHER" id="PTHR30466">
    <property type="entry name" value="FLAVIN REDUCTASE"/>
    <property type="match status" value="1"/>
</dbReference>
<evidence type="ECO:0000259" key="2">
    <source>
        <dbReference type="SMART" id="SM00903"/>
    </source>
</evidence>
<feature type="domain" description="Flavin reductase like" evidence="2">
    <location>
        <begin position="18"/>
        <end position="160"/>
    </location>
</feature>
<keyword evidence="1" id="KW-0560">Oxidoreductase</keyword>
<dbReference type="InterPro" id="IPR050268">
    <property type="entry name" value="NADH-dep_flavin_reductase"/>
</dbReference>
<dbReference type="Proteomes" id="UP000238413">
    <property type="component" value="Chromosome"/>
</dbReference>
<dbReference type="SMART" id="SM00903">
    <property type="entry name" value="Flavin_Reduct"/>
    <property type="match status" value="1"/>
</dbReference>
<protein>
    <submittedName>
        <fullName evidence="3">Flavin reductase</fullName>
    </submittedName>
</protein>
<evidence type="ECO:0000313" key="3">
    <source>
        <dbReference type="EMBL" id="AVH55123.1"/>
    </source>
</evidence>
<dbReference type="EMBL" id="CP026652">
    <property type="protein sequence ID" value="AVH55123.1"/>
    <property type="molecule type" value="Genomic_DNA"/>
</dbReference>
<keyword evidence="4" id="KW-1185">Reference proteome</keyword>
<dbReference type="SUPFAM" id="SSF50475">
    <property type="entry name" value="FMN-binding split barrel"/>
    <property type="match status" value="1"/>
</dbReference>
<evidence type="ECO:0000313" key="4">
    <source>
        <dbReference type="Proteomes" id="UP000238413"/>
    </source>
</evidence>
<evidence type="ECO:0000256" key="1">
    <source>
        <dbReference type="ARBA" id="ARBA00023002"/>
    </source>
</evidence>
<dbReference type="InterPro" id="IPR002563">
    <property type="entry name" value="Flavin_Rdtase-like_dom"/>
</dbReference>
<accession>A0ABN5HWR8</accession>
<gene>
    <name evidence="3" type="ORF">C4B68_04150</name>
</gene>
<dbReference type="PANTHER" id="PTHR30466:SF1">
    <property type="entry name" value="FMN REDUCTASE (NADH) RUTF"/>
    <property type="match status" value="1"/>
</dbReference>
<organism evidence="3 4">
    <name type="scientific">Streptomyces dengpaensis</name>
    <dbReference type="NCBI Taxonomy" id="2049881"/>
    <lineage>
        <taxon>Bacteria</taxon>
        <taxon>Bacillati</taxon>
        <taxon>Actinomycetota</taxon>
        <taxon>Actinomycetes</taxon>
        <taxon>Kitasatosporales</taxon>
        <taxon>Streptomycetaceae</taxon>
        <taxon>Streptomyces</taxon>
    </lineage>
</organism>
<name>A0ABN5HWR8_9ACTN</name>
<proteinExistence type="predicted"/>